<accession>A0A4Y2UDP7</accession>
<keyword evidence="3" id="KW-1185">Reference proteome</keyword>
<dbReference type="AlphaFoldDB" id="A0A4Y2UDP7"/>
<sequence>MERSRLQDRNVSGSKPDSTKDPSCVWVWFKLNLMSRVKPLRLVWCPKPTSTDSPIGFRVHKDPGKMAGVVRKFGEESPVQVSSTSSDRSSKFWGWLYLKAAPVFINKTHLENNSVSFALNSMFK</sequence>
<protein>
    <submittedName>
        <fullName evidence="2">Uncharacterized protein</fullName>
    </submittedName>
</protein>
<comment type="caution">
    <text evidence="2">The sequence shown here is derived from an EMBL/GenBank/DDBJ whole genome shotgun (WGS) entry which is preliminary data.</text>
</comment>
<name>A0A4Y2UDP7_ARAVE</name>
<organism evidence="2 3">
    <name type="scientific">Araneus ventricosus</name>
    <name type="common">Orbweaver spider</name>
    <name type="synonym">Epeira ventricosa</name>
    <dbReference type="NCBI Taxonomy" id="182803"/>
    <lineage>
        <taxon>Eukaryota</taxon>
        <taxon>Metazoa</taxon>
        <taxon>Ecdysozoa</taxon>
        <taxon>Arthropoda</taxon>
        <taxon>Chelicerata</taxon>
        <taxon>Arachnida</taxon>
        <taxon>Araneae</taxon>
        <taxon>Araneomorphae</taxon>
        <taxon>Entelegynae</taxon>
        <taxon>Araneoidea</taxon>
        <taxon>Araneidae</taxon>
        <taxon>Araneus</taxon>
    </lineage>
</organism>
<dbReference type="EMBL" id="BGPR01035078">
    <property type="protein sequence ID" value="GBO09736.1"/>
    <property type="molecule type" value="Genomic_DNA"/>
</dbReference>
<evidence type="ECO:0000256" key="1">
    <source>
        <dbReference type="SAM" id="MobiDB-lite"/>
    </source>
</evidence>
<proteinExistence type="predicted"/>
<gene>
    <name evidence="2" type="ORF">AVEN_42379_1</name>
</gene>
<feature type="region of interest" description="Disordered" evidence="1">
    <location>
        <begin position="1"/>
        <end position="22"/>
    </location>
</feature>
<reference evidence="2 3" key="1">
    <citation type="journal article" date="2019" name="Sci. Rep.">
        <title>Orb-weaving spider Araneus ventricosus genome elucidates the spidroin gene catalogue.</title>
        <authorList>
            <person name="Kono N."/>
            <person name="Nakamura H."/>
            <person name="Ohtoshi R."/>
            <person name="Moran D.A.P."/>
            <person name="Shinohara A."/>
            <person name="Yoshida Y."/>
            <person name="Fujiwara M."/>
            <person name="Mori M."/>
            <person name="Tomita M."/>
            <person name="Arakawa K."/>
        </authorList>
    </citation>
    <scope>NUCLEOTIDE SEQUENCE [LARGE SCALE GENOMIC DNA]</scope>
</reference>
<evidence type="ECO:0000313" key="2">
    <source>
        <dbReference type="EMBL" id="GBO09736.1"/>
    </source>
</evidence>
<evidence type="ECO:0000313" key="3">
    <source>
        <dbReference type="Proteomes" id="UP000499080"/>
    </source>
</evidence>
<dbReference type="Proteomes" id="UP000499080">
    <property type="component" value="Unassembled WGS sequence"/>
</dbReference>